<feature type="transmembrane region" description="Helical" evidence="6">
    <location>
        <begin position="292"/>
        <end position="309"/>
    </location>
</feature>
<feature type="region of interest" description="Disordered" evidence="5">
    <location>
        <begin position="548"/>
        <end position="576"/>
    </location>
</feature>
<dbReference type="OrthoDB" id="433512at2759"/>
<feature type="domain" description="Major facilitator superfamily (MFS) profile" evidence="7">
    <location>
        <begin position="72"/>
        <end position="483"/>
    </location>
</feature>
<reference evidence="8" key="1">
    <citation type="submission" date="2021-05" db="EMBL/GenBank/DDBJ databases">
        <title>The genome of the haptophyte Pavlova lutheri (Diacronema luteri, Pavlovales) - a model for lipid biosynthesis in eukaryotic algae.</title>
        <authorList>
            <person name="Hulatt C.J."/>
            <person name="Posewitz M.C."/>
        </authorList>
    </citation>
    <scope>NUCLEOTIDE SEQUENCE</scope>
    <source>
        <strain evidence="8">NIVA-4/92</strain>
    </source>
</reference>
<dbReference type="Pfam" id="PF00083">
    <property type="entry name" value="Sugar_tr"/>
    <property type="match status" value="1"/>
</dbReference>
<protein>
    <recommendedName>
        <fullName evidence="7">Major facilitator superfamily (MFS) profile domain-containing protein</fullName>
    </recommendedName>
</protein>
<dbReference type="GO" id="GO:0046943">
    <property type="term" value="F:carboxylic acid transmembrane transporter activity"/>
    <property type="evidence" value="ECO:0007669"/>
    <property type="project" value="TreeGrafter"/>
</dbReference>
<dbReference type="AlphaFoldDB" id="A0A8J6CBL8"/>
<feature type="transmembrane region" description="Helical" evidence="6">
    <location>
        <begin position="340"/>
        <end position="361"/>
    </location>
</feature>
<keyword evidence="2 6" id="KW-0812">Transmembrane</keyword>
<gene>
    <name evidence="8" type="ORF">KFE25_001222</name>
</gene>
<feature type="transmembrane region" description="Helical" evidence="6">
    <location>
        <begin position="368"/>
        <end position="387"/>
    </location>
</feature>
<dbReference type="GO" id="GO:0005886">
    <property type="term" value="C:plasma membrane"/>
    <property type="evidence" value="ECO:0007669"/>
    <property type="project" value="TreeGrafter"/>
</dbReference>
<keyword evidence="3 6" id="KW-1133">Transmembrane helix</keyword>
<dbReference type="SUPFAM" id="SSF103473">
    <property type="entry name" value="MFS general substrate transporter"/>
    <property type="match status" value="1"/>
</dbReference>
<keyword evidence="9" id="KW-1185">Reference proteome</keyword>
<dbReference type="InterPro" id="IPR005828">
    <property type="entry name" value="MFS_sugar_transport-like"/>
</dbReference>
<feature type="compositionally biased region" description="Acidic residues" evidence="5">
    <location>
        <begin position="27"/>
        <end position="36"/>
    </location>
</feature>
<accession>A0A8J6CBL8</accession>
<evidence type="ECO:0000256" key="4">
    <source>
        <dbReference type="ARBA" id="ARBA00023136"/>
    </source>
</evidence>
<proteinExistence type="predicted"/>
<feature type="transmembrane region" description="Helical" evidence="6">
    <location>
        <begin position="137"/>
        <end position="156"/>
    </location>
</feature>
<evidence type="ECO:0000256" key="6">
    <source>
        <dbReference type="SAM" id="Phobius"/>
    </source>
</evidence>
<dbReference type="PANTHER" id="PTHR23508:SF10">
    <property type="entry name" value="CARBOXYLIC ACID TRANSPORTER PROTEIN HOMOLOG"/>
    <property type="match status" value="1"/>
</dbReference>
<dbReference type="InterPro" id="IPR036259">
    <property type="entry name" value="MFS_trans_sf"/>
</dbReference>
<feature type="transmembrane region" description="Helical" evidence="6">
    <location>
        <begin position="447"/>
        <end position="474"/>
    </location>
</feature>
<dbReference type="EMBL" id="JAGTXO010000025">
    <property type="protein sequence ID" value="KAG8461618.1"/>
    <property type="molecule type" value="Genomic_DNA"/>
</dbReference>
<evidence type="ECO:0000259" key="7">
    <source>
        <dbReference type="PROSITE" id="PS50850"/>
    </source>
</evidence>
<evidence type="ECO:0000313" key="8">
    <source>
        <dbReference type="EMBL" id="KAG8461618.1"/>
    </source>
</evidence>
<keyword evidence="4 6" id="KW-0472">Membrane</keyword>
<evidence type="ECO:0000256" key="1">
    <source>
        <dbReference type="ARBA" id="ARBA00004141"/>
    </source>
</evidence>
<organism evidence="8 9">
    <name type="scientific">Diacronema lutheri</name>
    <name type="common">Unicellular marine alga</name>
    <name type="synonym">Monochrysis lutheri</name>
    <dbReference type="NCBI Taxonomy" id="2081491"/>
    <lineage>
        <taxon>Eukaryota</taxon>
        <taxon>Haptista</taxon>
        <taxon>Haptophyta</taxon>
        <taxon>Pavlovophyceae</taxon>
        <taxon>Pavlovales</taxon>
        <taxon>Pavlovaceae</taxon>
        <taxon>Diacronema</taxon>
    </lineage>
</organism>
<dbReference type="PROSITE" id="PS50850">
    <property type="entry name" value="MFS"/>
    <property type="match status" value="1"/>
</dbReference>
<evidence type="ECO:0000256" key="5">
    <source>
        <dbReference type="SAM" id="MobiDB-lite"/>
    </source>
</evidence>
<dbReference type="InterPro" id="IPR020846">
    <property type="entry name" value="MFS_dom"/>
</dbReference>
<dbReference type="OMA" id="IMFTNFQ"/>
<evidence type="ECO:0000313" key="9">
    <source>
        <dbReference type="Proteomes" id="UP000751190"/>
    </source>
</evidence>
<name>A0A8J6CBL8_DIALT</name>
<dbReference type="Gene3D" id="1.20.1250.20">
    <property type="entry name" value="MFS general substrate transporter like domains"/>
    <property type="match status" value="1"/>
</dbReference>
<feature type="region of interest" description="Disordered" evidence="5">
    <location>
        <begin position="1"/>
        <end position="62"/>
    </location>
</feature>
<feature type="transmembrane region" description="Helical" evidence="6">
    <location>
        <begin position="110"/>
        <end position="130"/>
    </location>
</feature>
<dbReference type="Proteomes" id="UP000751190">
    <property type="component" value="Unassembled WGS sequence"/>
</dbReference>
<sequence length="576" mass="59319">MTRSRSPTWDSARPVGLEVQHEVQHAEDEDEDEGEAGGDGAPDGARGKGRDDGARAGAARAERASASRGRMAVVLSGLGLMTDVYDLQVINLARPLIALEHRMSAYHESLITSAAIVGAIVGMVAFGALADRLGRRAMFLLTALLTTLGAVASACARASGPAIYAELAAWRFVMGVGIGGEYPLSAANSAEHGGARGARGGRQVALTYSMMGWGGLLAPLVFLALQLLDLPPAAVWRLGFAVGGAMSAMGALLRALLLSDSRAFVAARAEGLAQSVAHGGYVRRLVASLRGYWRPLLGSAGCWLLFDIYEYGLNLYTSDILHAAGLARPTSPLDATLGVLALRLCTIPGYLGSIPLIATVGRRQTLDWGFASIGCAFFALGALWAQMVRTPALFLALFGLAQVLDNAGCNAATYVIPAEIFPSQMRATCHGASAAAGKVGAAVGSAAFPLVVAAVGLRGVFLACAAICALGLALSVMTLPRYDDAIVAGIDEAHAAGGYLEHLYAHTDGGAWCARGCGPAAGRRAGGAVRLADERGVELGATADVDERAISGGAGPDDGLERTRGGGVAHRQARHI</sequence>
<evidence type="ECO:0000256" key="3">
    <source>
        <dbReference type="ARBA" id="ARBA00022989"/>
    </source>
</evidence>
<comment type="subcellular location">
    <subcellularLocation>
        <location evidence="1">Membrane</location>
        <topology evidence="1">Multi-pass membrane protein</topology>
    </subcellularLocation>
</comment>
<evidence type="ECO:0000256" key="2">
    <source>
        <dbReference type="ARBA" id="ARBA00022692"/>
    </source>
</evidence>
<comment type="caution">
    <text evidence="8">The sequence shown here is derived from an EMBL/GenBank/DDBJ whole genome shotgun (WGS) entry which is preliminary data.</text>
</comment>
<feature type="transmembrane region" description="Helical" evidence="6">
    <location>
        <begin position="234"/>
        <end position="253"/>
    </location>
</feature>
<feature type="transmembrane region" description="Helical" evidence="6">
    <location>
        <begin position="205"/>
        <end position="228"/>
    </location>
</feature>
<feature type="compositionally biased region" description="Basic and acidic residues" evidence="5">
    <location>
        <begin position="45"/>
        <end position="62"/>
    </location>
</feature>
<dbReference type="PANTHER" id="PTHR23508">
    <property type="entry name" value="CARBOXYLIC ACID TRANSPORTER PROTEIN HOMOLOG"/>
    <property type="match status" value="1"/>
</dbReference>